<proteinExistence type="predicted"/>
<protein>
    <submittedName>
        <fullName evidence="1">Uncharacterized protein</fullName>
    </submittedName>
</protein>
<accession>A0A1G1XZ57</accession>
<evidence type="ECO:0000313" key="2">
    <source>
        <dbReference type="Proteomes" id="UP000178240"/>
    </source>
</evidence>
<dbReference type="AlphaFoldDB" id="A0A1G1XZ57"/>
<dbReference type="Proteomes" id="UP000178240">
    <property type="component" value="Unassembled WGS sequence"/>
</dbReference>
<sequence length="160" mass="18160">MKRLLWSLLLVASLLYLVGCAYSRVGEARTGAEVARYDSTKTYWQRVGESYQADGPGLVSQSTSLANPAMRYIGALFNYRDQPVRFEFESRQASLEQVVPPRQGVVPGRADIQLPAGWYNVRVYILGHQRPYVYGYHEVNRAKGDSMRQGEVLDFFYIAP</sequence>
<dbReference type="EMBL" id="MHIE01000024">
    <property type="protein sequence ID" value="OGY45214.1"/>
    <property type="molecule type" value="Genomic_DNA"/>
</dbReference>
<evidence type="ECO:0000313" key="1">
    <source>
        <dbReference type="EMBL" id="OGY45214.1"/>
    </source>
</evidence>
<reference evidence="1 2" key="1">
    <citation type="journal article" date="2016" name="Nat. Commun.">
        <title>Thousands of microbial genomes shed light on interconnected biogeochemical processes in an aquifer system.</title>
        <authorList>
            <person name="Anantharaman K."/>
            <person name="Brown C.T."/>
            <person name="Hug L.A."/>
            <person name="Sharon I."/>
            <person name="Castelle C.J."/>
            <person name="Probst A.J."/>
            <person name="Thomas B.C."/>
            <person name="Singh A."/>
            <person name="Wilkins M.J."/>
            <person name="Karaoz U."/>
            <person name="Brodie E.L."/>
            <person name="Williams K.H."/>
            <person name="Hubbard S.S."/>
            <person name="Banfield J.F."/>
        </authorList>
    </citation>
    <scope>NUCLEOTIDE SEQUENCE [LARGE SCALE GENOMIC DNA]</scope>
</reference>
<dbReference type="STRING" id="1797535.A2744_00655"/>
<comment type="caution">
    <text evidence="1">The sequence shown here is derived from an EMBL/GenBank/DDBJ whole genome shotgun (WGS) entry which is preliminary data.</text>
</comment>
<organism evidence="1 2">
    <name type="scientific">Candidatus Buchananbacteria bacterium RIFCSPHIGHO2_01_FULL_44_11</name>
    <dbReference type="NCBI Taxonomy" id="1797535"/>
    <lineage>
        <taxon>Bacteria</taxon>
        <taxon>Candidatus Buchananiibacteriota</taxon>
    </lineage>
</organism>
<name>A0A1G1XZ57_9BACT</name>
<gene>
    <name evidence="1" type="ORF">A2744_00655</name>
</gene>